<dbReference type="InterPro" id="IPR001375">
    <property type="entry name" value="Peptidase_S9_cat"/>
</dbReference>
<proteinExistence type="predicted"/>
<feature type="domain" description="Peptidase S9 prolyl oligopeptidase catalytic" evidence="3">
    <location>
        <begin position="649"/>
        <end position="841"/>
    </location>
</feature>
<evidence type="ECO:0000313" key="5">
    <source>
        <dbReference type="Proteomes" id="UP001597460"/>
    </source>
</evidence>
<evidence type="ECO:0000259" key="3">
    <source>
        <dbReference type="Pfam" id="PF00326"/>
    </source>
</evidence>
<gene>
    <name evidence="4" type="ORF">ACFSVN_10065</name>
</gene>
<dbReference type="Gene3D" id="3.40.50.1820">
    <property type="entry name" value="alpha/beta hydrolase"/>
    <property type="match status" value="1"/>
</dbReference>
<sequence>MTKLPTTILHSVLLLIVFISIPQTVFAQNPTNLREQYLTPPNEIAEEVLAPRHHNVTLYNLGPSQEYFLNTTQNRTLSPLSAFSKPYYNLGGLQFNPDANRNRYFTTNTTSGLQLIGSRNGETSNIQTPDDALISSASWSPDGTKLAYFAHFENETHIYVTNLKNGRSRQVTRRPVLATLNTSFEWSADGQYIFTVLVPGNRANVPKEPATPTSLQVKMTSDKENRLRTYPDLLSGKFEAQLLKYHVTGQLVRINVNNRRFTEIGEPAMIRSIDPDPKGEHIIVERMTEPFSYIVPVYSFATVEEIWDLNGNMLIELSNSLINEGISGFEEDENYGRRDIKWRPDGEGLSLLANTGEGMAPIRDNDDDQNADDNDSDSEEEEGEEEKTMNRVIQWLPPFDEEDMNVIYETEHEIESVSYSADANILFIEEESQNNEHIYAVFLDSPEETYTIYKHDGDDFYEDPGNLMEQAGGMGVSVVRLSPDQNSVFLSGTQYYENYEENAPRPFIDQVDIRSGEKERIFQSAENVYENVTAVLDNEITEIVISRESPQIQPDSWLVNLETGDESKLTSNVDYNSAVTQAQRERFKVKRADGFEFWVEVTLPSDWDGTPLPGIIWHYPSEFDDQEDYDERQRRHNKNDFPGIYHRSIDILVKRGYAVVNADWPISAEMGDPNDGFVWSIVQNSTVVIDSTANRGYIDRDRMAIGGHSYGAFGTANAMIHTSFFKAGIAGDGNYNRTLTPLGFQREPRDLWRGFDRYVQMTPIFWADRLDGALLMYHGAADQNVGTWPTHSRRMFHALNGIGKTAAMYMYPHEAHGPASEETLLDLWTRWVQWMDHYVKNKGEHVSEAELGE</sequence>
<protein>
    <submittedName>
        <fullName evidence="4">S9 family peptidase</fullName>
    </submittedName>
</protein>
<dbReference type="RefSeq" id="WP_390301864.1">
    <property type="nucleotide sequence ID" value="NZ_JBHULI010000024.1"/>
</dbReference>
<dbReference type="PANTHER" id="PTHR42776:SF28">
    <property type="entry name" value="GLUTAMYL ENDOPEPTIDASE, CHLOROPLASTIC-RELATED"/>
    <property type="match status" value="1"/>
</dbReference>
<evidence type="ECO:0000313" key="4">
    <source>
        <dbReference type="EMBL" id="MFD2532790.1"/>
    </source>
</evidence>
<comment type="caution">
    <text evidence="4">The sequence shown here is derived from an EMBL/GenBank/DDBJ whole genome shotgun (WGS) entry which is preliminary data.</text>
</comment>
<evidence type="ECO:0000256" key="2">
    <source>
        <dbReference type="SAM" id="MobiDB-lite"/>
    </source>
</evidence>
<dbReference type="SUPFAM" id="SSF82171">
    <property type="entry name" value="DPP6 N-terminal domain-like"/>
    <property type="match status" value="1"/>
</dbReference>
<dbReference type="PANTHER" id="PTHR42776">
    <property type="entry name" value="SERINE PEPTIDASE S9 FAMILY MEMBER"/>
    <property type="match status" value="1"/>
</dbReference>
<dbReference type="Proteomes" id="UP001597460">
    <property type="component" value="Unassembled WGS sequence"/>
</dbReference>
<feature type="compositionally biased region" description="Acidic residues" evidence="2">
    <location>
        <begin position="365"/>
        <end position="385"/>
    </location>
</feature>
<organism evidence="4 5">
    <name type="scientific">Gracilimonas halophila</name>
    <dbReference type="NCBI Taxonomy" id="1834464"/>
    <lineage>
        <taxon>Bacteria</taxon>
        <taxon>Pseudomonadati</taxon>
        <taxon>Balneolota</taxon>
        <taxon>Balneolia</taxon>
        <taxon>Balneolales</taxon>
        <taxon>Balneolaceae</taxon>
        <taxon>Gracilimonas</taxon>
    </lineage>
</organism>
<feature type="region of interest" description="Disordered" evidence="2">
    <location>
        <begin position="357"/>
        <end position="390"/>
    </location>
</feature>
<keyword evidence="5" id="KW-1185">Reference proteome</keyword>
<dbReference type="InterPro" id="IPR011042">
    <property type="entry name" value="6-blade_b-propeller_TolB-like"/>
</dbReference>
<name>A0ABW5JKZ4_9BACT</name>
<dbReference type="Gene3D" id="2.120.10.30">
    <property type="entry name" value="TolB, C-terminal domain"/>
    <property type="match status" value="1"/>
</dbReference>
<dbReference type="InterPro" id="IPR029058">
    <property type="entry name" value="AB_hydrolase_fold"/>
</dbReference>
<dbReference type="Pfam" id="PF00326">
    <property type="entry name" value="Peptidase_S9"/>
    <property type="match status" value="1"/>
</dbReference>
<keyword evidence="1" id="KW-0378">Hydrolase</keyword>
<reference evidence="5" key="1">
    <citation type="journal article" date="2019" name="Int. J. Syst. Evol. Microbiol.">
        <title>The Global Catalogue of Microorganisms (GCM) 10K type strain sequencing project: providing services to taxonomists for standard genome sequencing and annotation.</title>
        <authorList>
            <consortium name="The Broad Institute Genomics Platform"/>
            <consortium name="The Broad Institute Genome Sequencing Center for Infectious Disease"/>
            <person name="Wu L."/>
            <person name="Ma J."/>
        </authorList>
    </citation>
    <scope>NUCLEOTIDE SEQUENCE [LARGE SCALE GENOMIC DNA]</scope>
    <source>
        <strain evidence="5">KCTC 52042</strain>
    </source>
</reference>
<dbReference type="SUPFAM" id="SSF53474">
    <property type="entry name" value="alpha/beta-Hydrolases"/>
    <property type="match status" value="1"/>
</dbReference>
<evidence type="ECO:0000256" key="1">
    <source>
        <dbReference type="ARBA" id="ARBA00022801"/>
    </source>
</evidence>
<accession>A0ABW5JKZ4</accession>
<dbReference type="EMBL" id="JBHULI010000024">
    <property type="protein sequence ID" value="MFD2532790.1"/>
    <property type="molecule type" value="Genomic_DNA"/>
</dbReference>